<organism evidence="2 3">
    <name type="scientific">Albula glossodonta</name>
    <name type="common">roundjaw bonefish</name>
    <dbReference type="NCBI Taxonomy" id="121402"/>
    <lineage>
        <taxon>Eukaryota</taxon>
        <taxon>Metazoa</taxon>
        <taxon>Chordata</taxon>
        <taxon>Craniata</taxon>
        <taxon>Vertebrata</taxon>
        <taxon>Euteleostomi</taxon>
        <taxon>Actinopterygii</taxon>
        <taxon>Neopterygii</taxon>
        <taxon>Teleostei</taxon>
        <taxon>Albuliformes</taxon>
        <taxon>Albulidae</taxon>
        <taxon>Albula</taxon>
    </lineage>
</organism>
<gene>
    <name evidence="2" type="ORF">JZ751_002997</name>
</gene>
<keyword evidence="3" id="KW-1185">Reference proteome</keyword>
<feature type="compositionally biased region" description="Low complexity" evidence="1">
    <location>
        <begin position="141"/>
        <end position="153"/>
    </location>
</feature>
<dbReference type="Proteomes" id="UP000824540">
    <property type="component" value="Unassembled WGS sequence"/>
</dbReference>
<dbReference type="EMBL" id="JAFBMS010000102">
    <property type="protein sequence ID" value="KAG9336650.1"/>
    <property type="molecule type" value="Genomic_DNA"/>
</dbReference>
<comment type="caution">
    <text evidence="2">The sequence shown here is derived from an EMBL/GenBank/DDBJ whole genome shotgun (WGS) entry which is preliminary data.</text>
</comment>
<dbReference type="AlphaFoldDB" id="A0A8T2NBE8"/>
<reference evidence="2" key="1">
    <citation type="thesis" date="2021" institute="BYU ScholarsArchive" country="Provo, UT, USA">
        <title>Applications of and Algorithms for Genome Assembly and Genomic Analyses with an Emphasis on Marine Teleosts.</title>
        <authorList>
            <person name="Pickett B.D."/>
        </authorList>
    </citation>
    <scope>NUCLEOTIDE SEQUENCE</scope>
    <source>
        <strain evidence="2">HI-2016</strain>
    </source>
</reference>
<evidence type="ECO:0000313" key="3">
    <source>
        <dbReference type="Proteomes" id="UP000824540"/>
    </source>
</evidence>
<feature type="region of interest" description="Disordered" evidence="1">
    <location>
        <begin position="133"/>
        <end position="177"/>
    </location>
</feature>
<sequence>MAESHEYFPEISRTMIRTLELVVVRPADMPPPGTLSSARICRLESRVVPFRTKNCRLGLSKSSDLAGQHGGPTTHGVVTQVVDQMGDDCACSDGYQALLHAALHCRGRQRNTDINNSQLLGPQGVYWLQQGLGRQSHDPVQHTQQQGDHQLQTNSQTPLSWTSALTPQTNASKKRAP</sequence>
<proteinExistence type="predicted"/>
<protein>
    <submittedName>
        <fullName evidence="2">Uncharacterized protein</fullName>
    </submittedName>
</protein>
<evidence type="ECO:0000313" key="2">
    <source>
        <dbReference type="EMBL" id="KAG9336650.1"/>
    </source>
</evidence>
<accession>A0A8T2NBE8</accession>
<name>A0A8T2NBE8_9TELE</name>
<feature type="compositionally biased region" description="Polar residues" evidence="1">
    <location>
        <begin position="154"/>
        <end position="171"/>
    </location>
</feature>
<evidence type="ECO:0000256" key="1">
    <source>
        <dbReference type="SAM" id="MobiDB-lite"/>
    </source>
</evidence>